<protein>
    <submittedName>
        <fullName evidence="2">Structural protein</fullName>
    </submittedName>
</protein>
<sequence>MNEADFSKILEEATKETIDKDIDLTTLKNITIGNVDSESIVIKNNQELTDNNYPIVLLYGFNDYLSLYRYSKSITPSSEDYRRINLNRYGSNIEVLNPIPSINTKESIEAPSYSSHDSFSAINKSEIKNPLPNKDNKKQNQLLPNKEKTDAELTYGLIGEALDKVSDTAISKINKIPEKFIVNGTQSLNYDNYAYINLNGTTIAIIGLKIDNKIQSKYLAYNPEYKNLISEFVKALALISRENKKDLVIEKEVFENNPIISLLCTKENNKQATIKLKDICLEE</sequence>
<evidence type="ECO:0000256" key="1">
    <source>
        <dbReference type="SAM" id="MobiDB-lite"/>
    </source>
</evidence>
<keyword evidence="3" id="KW-1185">Reference proteome</keyword>
<proteinExistence type="predicted"/>
<name>A0A4Y5FFL5_9CAUD</name>
<feature type="region of interest" description="Disordered" evidence="1">
    <location>
        <begin position="125"/>
        <end position="145"/>
    </location>
</feature>
<dbReference type="Proteomes" id="UP000306187">
    <property type="component" value="Segment"/>
</dbReference>
<evidence type="ECO:0000313" key="2">
    <source>
        <dbReference type="EMBL" id="QBJ03875.1"/>
    </source>
</evidence>
<organism evidence="2 3">
    <name type="scientific">Lactobacillus phage SAC12B</name>
    <dbReference type="NCBI Taxonomy" id="2510941"/>
    <lineage>
        <taxon>Viruses</taxon>
        <taxon>Duplodnaviria</taxon>
        <taxon>Heunggongvirae</taxon>
        <taxon>Uroviricota</taxon>
        <taxon>Caudoviricetes</taxon>
        <taxon>Herelleviridae</taxon>
        <taxon>Tybeckvirus</taxon>
        <taxon>Tybeckvirus SAC12B</taxon>
    </lineage>
</organism>
<reference evidence="2" key="1">
    <citation type="submission" date="2019-02" db="EMBL/GenBank/DDBJ databases">
        <title>Isolation of virulent Lactobacillus brevis phages.</title>
        <authorList>
            <person name="Feyereisen M."/>
            <person name="Mahony J."/>
            <person name="O'Sullivan T."/>
            <person name="van Sinderen D."/>
        </authorList>
    </citation>
    <scope>NUCLEOTIDE SEQUENCE [LARGE SCALE GENOMIC DNA]</scope>
</reference>
<accession>A0A4Y5FFL5</accession>
<dbReference type="EMBL" id="MK504446">
    <property type="protein sequence ID" value="QBJ03875.1"/>
    <property type="molecule type" value="Genomic_DNA"/>
</dbReference>
<gene>
    <name evidence="2" type="ORF">SAC12B_0086</name>
</gene>
<evidence type="ECO:0000313" key="3">
    <source>
        <dbReference type="Proteomes" id="UP000306187"/>
    </source>
</evidence>